<evidence type="ECO:0000313" key="3">
    <source>
        <dbReference type="Proteomes" id="UP000799437"/>
    </source>
</evidence>
<protein>
    <submittedName>
        <fullName evidence="2">Uncharacterized protein</fullName>
    </submittedName>
</protein>
<keyword evidence="3" id="KW-1185">Reference proteome</keyword>
<dbReference type="OrthoDB" id="76038at2759"/>
<dbReference type="PANTHER" id="PTHR38663:SF1">
    <property type="entry name" value="L-ORNITHINE N(5)-MONOOXYGENASE"/>
    <property type="match status" value="1"/>
</dbReference>
<dbReference type="PANTHER" id="PTHR38663">
    <property type="match status" value="1"/>
</dbReference>
<sequence length="306" mass="33372">PLLHKQKTSQPTHALIIGAGLTAAQLTHLLLSPPHNISKITLLARHPLRTKPFDVDLAWMGKFRNINQAYFYGADSDQDRISMIAQARGGGSITPPFTRHLRTWQARHRLDIRECSVVDWECSTFDEKNRTWNVRTTSTTNPTEKATVEDVDWIYHATGAPTCTASIPCLQTLLASHPIATCGGLPCLTEELQWRADVPCWVTGKMAGLRVGPGAGNLGGARVGAERVVVGVQEWLGRGGGGGGGGGGEGEKGEGVDGEEGQGEKRGEKWEEMMERRDSALERDEYTTARGNRFRTLDFAALEGDE</sequence>
<accession>A0A6A6WHA5</accession>
<feature type="region of interest" description="Disordered" evidence="1">
    <location>
        <begin position="236"/>
        <end position="280"/>
    </location>
</feature>
<feature type="compositionally biased region" description="Gly residues" evidence="1">
    <location>
        <begin position="237"/>
        <end position="248"/>
    </location>
</feature>
<gene>
    <name evidence="2" type="ORF">EJ05DRAFT_522445</name>
</gene>
<evidence type="ECO:0000256" key="1">
    <source>
        <dbReference type="SAM" id="MobiDB-lite"/>
    </source>
</evidence>
<dbReference type="RefSeq" id="XP_033604629.1">
    <property type="nucleotide sequence ID" value="XM_033748783.1"/>
</dbReference>
<name>A0A6A6WHA5_9PEZI</name>
<reference evidence="2" key="1">
    <citation type="journal article" date="2020" name="Stud. Mycol.">
        <title>101 Dothideomycetes genomes: a test case for predicting lifestyles and emergence of pathogens.</title>
        <authorList>
            <person name="Haridas S."/>
            <person name="Albert R."/>
            <person name="Binder M."/>
            <person name="Bloem J."/>
            <person name="Labutti K."/>
            <person name="Salamov A."/>
            <person name="Andreopoulos B."/>
            <person name="Baker S."/>
            <person name="Barry K."/>
            <person name="Bills G."/>
            <person name="Bluhm B."/>
            <person name="Cannon C."/>
            <person name="Castanera R."/>
            <person name="Culley D."/>
            <person name="Daum C."/>
            <person name="Ezra D."/>
            <person name="Gonzalez J."/>
            <person name="Henrissat B."/>
            <person name="Kuo A."/>
            <person name="Liang C."/>
            <person name="Lipzen A."/>
            <person name="Lutzoni F."/>
            <person name="Magnuson J."/>
            <person name="Mondo S."/>
            <person name="Nolan M."/>
            <person name="Ohm R."/>
            <person name="Pangilinan J."/>
            <person name="Park H.-J."/>
            <person name="Ramirez L."/>
            <person name="Alfaro M."/>
            <person name="Sun H."/>
            <person name="Tritt A."/>
            <person name="Yoshinaga Y."/>
            <person name="Zwiers L.-H."/>
            <person name="Turgeon B."/>
            <person name="Goodwin S."/>
            <person name="Spatafora J."/>
            <person name="Crous P."/>
            <person name="Grigoriev I."/>
        </authorList>
    </citation>
    <scope>NUCLEOTIDE SEQUENCE</scope>
    <source>
        <strain evidence="2">CBS 121739</strain>
    </source>
</reference>
<dbReference type="GeneID" id="54489837"/>
<dbReference type="AlphaFoldDB" id="A0A6A6WHA5"/>
<dbReference type="Proteomes" id="UP000799437">
    <property type="component" value="Unassembled WGS sequence"/>
</dbReference>
<organism evidence="2 3">
    <name type="scientific">Pseudovirgaria hyperparasitica</name>
    <dbReference type="NCBI Taxonomy" id="470096"/>
    <lineage>
        <taxon>Eukaryota</taxon>
        <taxon>Fungi</taxon>
        <taxon>Dikarya</taxon>
        <taxon>Ascomycota</taxon>
        <taxon>Pezizomycotina</taxon>
        <taxon>Dothideomycetes</taxon>
        <taxon>Dothideomycetes incertae sedis</taxon>
        <taxon>Acrospermales</taxon>
        <taxon>Acrospermaceae</taxon>
        <taxon>Pseudovirgaria</taxon>
    </lineage>
</organism>
<feature type="compositionally biased region" description="Basic and acidic residues" evidence="1">
    <location>
        <begin position="262"/>
        <end position="280"/>
    </location>
</feature>
<evidence type="ECO:0000313" key="2">
    <source>
        <dbReference type="EMBL" id="KAF2762178.1"/>
    </source>
</evidence>
<dbReference type="InterPro" id="IPR036188">
    <property type="entry name" value="FAD/NAD-bd_sf"/>
</dbReference>
<dbReference type="EMBL" id="ML996566">
    <property type="protein sequence ID" value="KAF2762178.1"/>
    <property type="molecule type" value="Genomic_DNA"/>
</dbReference>
<feature type="non-terminal residue" evidence="2">
    <location>
        <position position="1"/>
    </location>
</feature>
<proteinExistence type="predicted"/>
<dbReference type="Gene3D" id="3.50.50.60">
    <property type="entry name" value="FAD/NAD(P)-binding domain"/>
    <property type="match status" value="1"/>
</dbReference>